<dbReference type="EMBL" id="JALPQF010000008">
    <property type="protein sequence ID" value="MCK8480939.1"/>
    <property type="molecule type" value="Genomic_DNA"/>
</dbReference>
<gene>
    <name evidence="1" type="ORF">MUY34_09910</name>
</gene>
<reference evidence="1" key="1">
    <citation type="submission" date="2022-04" db="EMBL/GenBank/DDBJ databases">
        <authorList>
            <person name="Ren T."/>
        </authorList>
    </citation>
    <scope>NUCLEOTIDE SEQUENCE</scope>
    <source>
        <strain evidence="1">F63249</strain>
    </source>
</reference>
<accession>A0ABT0HA90</accession>
<proteinExistence type="predicted"/>
<keyword evidence="2" id="KW-1185">Reference proteome</keyword>
<evidence type="ECO:0000313" key="1">
    <source>
        <dbReference type="EMBL" id="MCK8480939.1"/>
    </source>
</evidence>
<dbReference type="RefSeq" id="WP_248412976.1">
    <property type="nucleotide sequence ID" value="NZ_JALPQF010000008.1"/>
</dbReference>
<comment type="caution">
    <text evidence="1">The sequence shown here is derived from an EMBL/GenBank/DDBJ whole genome shotgun (WGS) entry which is preliminary data.</text>
</comment>
<dbReference type="NCBIfam" id="TIGR03696">
    <property type="entry name" value="Rhs_assc_core"/>
    <property type="match status" value="1"/>
</dbReference>
<protein>
    <recommendedName>
        <fullName evidence="3">RHS repeat-associated core domain-containing protein</fullName>
    </recommendedName>
</protein>
<organism evidence="1 2">
    <name type="scientific">Psychroserpens algicola</name>
    <dbReference type="NCBI Taxonomy" id="1719034"/>
    <lineage>
        <taxon>Bacteria</taxon>
        <taxon>Pseudomonadati</taxon>
        <taxon>Bacteroidota</taxon>
        <taxon>Flavobacteriia</taxon>
        <taxon>Flavobacteriales</taxon>
        <taxon>Flavobacteriaceae</taxon>
        <taxon>Psychroserpens</taxon>
    </lineage>
</organism>
<name>A0ABT0HA90_9FLAO</name>
<evidence type="ECO:0008006" key="3">
    <source>
        <dbReference type="Google" id="ProtNLM"/>
    </source>
</evidence>
<dbReference type="Gene3D" id="2.180.10.10">
    <property type="entry name" value="RHS repeat-associated core"/>
    <property type="match status" value="1"/>
</dbReference>
<sequence length="352" mass="39905">MLLPKRHGAVDTYRYGFQGQEKDDELKGEGNSINYKFRMHDPRLGRFFATDPMETVYPWNSPYAFSENQVIRFVELEGLEKAEPRGFWGTGWDMFVGNYHRTRMQNKAAELGVDESNILELANDTYVFYRTFFSATAGKHETVYYIFRRSKEGVFWMNSKDNDDYALTEAQFLDTKVLGNRVMDAPVGGGGPKKLAQGVVWMGQKSKTYIFRQLIDVAVEGTKKLKNWSDDIRFNISDVTGISRDVLNKGFHIHLKKLNNMEVSLIPANGKIGLAYINGSDEAVAAAVKTFNKALADKNFRKSLLIKLKETQEALTGAAKKSGDEVVTETMKRASDKSAEVQRLIKIVEEMN</sequence>
<dbReference type="InterPro" id="IPR022385">
    <property type="entry name" value="Rhs_assc_core"/>
</dbReference>
<dbReference type="Proteomes" id="UP001203687">
    <property type="component" value="Unassembled WGS sequence"/>
</dbReference>
<evidence type="ECO:0000313" key="2">
    <source>
        <dbReference type="Proteomes" id="UP001203687"/>
    </source>
</evidence>